<dbReference type="SMART" id="SM00355">
    <property type="entry name" value="ZnF_C2H2"/>
    <property type="match status" value="3"/>
</dbReference>
<dbReference type="PANTHER" id="PTHR35391:SF7">
    <property type="entry name" value="C2H2-TYPE DOMAIN-CONTAINING PROTEIN"/>
    <property type="match status" value="1"/>
</dbReference>
<feature type="region of interest" description="Disordered" evidence="2">
    <location>
        <begin position="44"/>
        <end position="64"/>
    </location>
</feature>
<keyword evidence="1" id="KW-0863">Zinc-finger</keyword>
<dbReference type="InterPro" id="IPR013087">
    <property type="entry name" value="Znf_C2H2_type"/>
</dbReference>
<proteinExistence type="predicted"/>
<dbReference type="EMBL" id="KZ679258">
    <property type="protein sequence ID" value="PTB44583.1"/>
    <property type="molecule type" value="Genomic_DNA"/>
</dbReference>
<dbReference type="AlphaFoldDB" id="A0A2T3ZIJ3"/>
<dbReference type="PROSITE" id="PS50157">
    <property type="entry name" value="ZINC_FINGER_C2H2_2"/>
    <property type="match status" value="1"/>
</dbReference>
<evidence type="ECO:0000313" key="5">
    <source>
        <dbReference type="Proteomes" id="UP000240493"/>
    </source>
</evidence>
<name>A0A2T3ZIJ3_TRIA4</name>
<dbReference type="OrthoDB" id="4899518at2759"/>
<keyword evidence="5" id="KW-1185">Reference proteome</keyword>
<accession>A0A2T3ZIJ3</accession>
<sequence length="389" mass="43830">SLQFRLRDASHLQKQVLALLADLSGLLEDALDILRGSKVPWDQIEDDDISDDEPDPLEDAGEDGEFPTTELEQIASIVPDTVNCLLRLSVAIRNPAPHDRFAASIPIAVSDYEFFDIQHVHAKFPKIDSLLARRLGNTISRRRQYFRYRESHHLKLAHGLDPKQPKDQADGESTIASSIPDHTKSAGFGNILPAIDEDAISDAGISQTSFASSFAGTERLRIPPFLKGAESGPFECPFCYMIITATNRASWKRHVFANLKPYVCLAEDCTATEKWFARRHEWILHEIQSHWKLYACPYSCSKIFQSRSKCVEHVQKSHSDLTPEHQLEAMINLSSRPIETGNGVLCPMCQESLNTVGKYQRHVGRHQEQLAIFALPSTQFRDTEDDHDS</sequence>
<evidence type="ECO:0000256" key="1">
    <source>
        <dbReference type="PROSITE-ProRule" id="PRU00042"/>
    </source>
</evidence>
<organism evidence="4 5">
    <name type="scientific">Trichoderma asperellum (strain ATCC 204424 / CBS 433.97 / NBRC 101777)</name>
    <dbReference type="NCBI Taxonomy" id="1042311"/>
    <lineage>
        <taxon>Eukaryota</taxon>
        <taxon>Fungi</taxon>
        <taxon>Dikarya</taxon>
        <taxon>Ascomycota</taxon>
        <taxon>Pezizomycotina</taxon>
        <taxon>Sordariomycetes</taxon>
        <taxon>Hypocreomycetidae</taxon>
        <taxon>Hypocreales</taxon>
        <taxon>Hypocreaceae</taxon>
        <taxon>Trichoderma</taxon>
    </lineage>
</organism>
<feature type="domain" description="C2H2-type" evidence="3">
    <location>
        <begin position="294"/>
        <end position="323"/>
    </location>
</feature>
<dbReference type="PANTHER" id="PTHR35391">
    <property type="entry name" value="C2H2-TYPE DOMAIN-CONTAINING PROTEIN-RELATED"/>
    <property type="match status" value="1"/>
</dbReference>
<evidence type="ECO:0000259" key="3">
    <source>
        <dbReference type="PROSITE" id="PS50157"/>
    </source>
</evidence>
<dbReference type="PROSITE" id="PS00028">
    <property type="entry name" value="ZINC_FINGER_C2H2_1"/>
    <property type="match status" value="1"/>
</dbReference>
<reference evidence="4 5" key="1">
    <citation type="submission" date="2016-07" db="EMBL/GenBank/DDBJ databases">
        <title>Multiple horizontal gene transfer events from other fungi enriched the ability of initially mycotrophic Trichoderma (Ascomycota) to feed on dead plant biomass.</title>
        <authorList>
            <consortium name="DOE Joint Genome Institute"/>
            <person name="Aerts A."/>
            <person name="Atanasova L."/>
            <person name="Chenthamara K."/>
            <person name="Zhang J."/>
            <person name="Grujic M."/>
            <person name="Henrissat B."/>
            <person name="Kuo A."/>
            <person name="Salamov A."/>
            <person name="Lipzen A."/>
            <person name="Labutti K."/>
            <person name="Barry K."/>
            <person name="Miao Y."/>
            <person name="Rahimi M.J."/>
            <person name="Shen Q."/>
            <person name="Grigoriev I.V."/>
            <person name="Kubicek C.P."/>
            <person name="Druzhinina I.S."/>
        </authorList>
    </citation>
    <scope>NUCLEOTIDE SEQUENCE [LARGE SCALE GENOMIC DNA]</scope>
    <source>
        <strain evidence="4 5">CBS 433.97</strain>
    </source>
</reference>
<protein>
    <recommendedName>
        <fullName evidence="3">C2H2-type domain-containing protein</fullName>
    </recommendedName>
</protein>
<dbReference type="Proteomes" id="UP000240493">
    <property type="component" value="Unassembled WGS sequence"/>
</dbReference>
<dbReference type="Pfam" id="PF26082">
    <property type="entry name" value="zf-C2H2_AcuF"/>
    <property type="match status" value="1"/>
</dbReference>
<feature type="non-terminal residue" evidence="4">
    <location>
        <position position="1"/>
    </location>
</feature>
<dbReference type="InterPro" id="IPR058925">
    <property type="entry name" value="zf-C2H2_AcuF"/>
</dbReference>
<dbReference type="GO" id="GO:0008270">
    <property type="term" value="F:zinc ion binding"/>
    <property type="evidence" value="ECO:0007669"/>
    <property type="project" value="UniProtKB-KW"/>
</dbReference>
<evidence type="ECO:0000256" key="2">
    <source>
        <dbReference type="SAM" id="MobiDB-lite"/>
    </source>
</evidence>
<feature type="non-terminal residue" evidence="4">
    <location>
        <position position="389"/>
    </location>
</feature>
<dbReference type="STRING" id="1042311.A0A2T3ZIJ3"/>
<gene>
    <name evidence="4" type="ORF">M441DRAFT_107741</name>
</gene>
<keyword evidence="1" id="KW-0479">Metal-binding</keyword>
<keyword evidence="1" id="KW-0862">Zinc</keyword>
<evidence type="ECO:0000313" key="4">
    <source>
        <dbReference type="EMBL" id="PTB44583.1"/>
    </source>
</evidence>